<evidence type="ECO:0000256" key="1">
    <source>
        <dbReference type="SAM" id="MobiDB-lite"/>
    </source>
</evidence>
<proteinExistence type="predicted"/>
<dbReference type="RefSeq" id="WP_011116853.1">
    <property type="nucleotide sequence ID" value="NC_004934.1"/>
</dbReference>
<feature type="region of interest" description="Disordered" evidence="1">
    <location>
        <begin position="1"/>
        <end position="32"/>
    </location>
</feature>
<gene>
    <name evidence="2" type="primary">pSV2.14c</name>
</gene>
<keyword evidence="2" id="KW-0614">Plasmid</keyword>
<accession>Q849M6</accession>
<protein>
    <submittedName>
        <fullName evidence="2">Uncharacterized protein</fullName>
    </submittedName>
</protein>
<organism evidence="2">
    <name type="scientific">Streptomyces violaceoruber</name>
    <dbReference type="NCBI Taxonomy" id="1935"/>
    <lineage>
        <taxon>Bacteria</taxon>
        <taxon>Bacillati</taxon>
        <taxon>Actinomycetota</taxon>
        <taxon>Actinomycetes</taxon>
        <taxon>Kitasatosporales</taxon>
        <taxon>Streptomycetaceae</taxon>
        <taxon>Streptomyces</taxon>
        <taxon>Streptomyces violaceoruber group</taxon>
    </lineage>
</organism>
<sequence>MEPADLLTQHGIDPARLQPAPHPPARAQTLARVQSAPPRSCVVCGDQAATARIVVFPDAGPRWTDWCWGHGMAIRPRCTLPATLEVIIADLRAAAREAGLPGAADLAFYSSTGTAAVGRRNEEPR</sequence>
<reference evidence="2" key="2">
    <citation type="submission" date="2002-12" db="EMBL/GenBank/DDBJ databases">
        <title>Complete nucleotide sequence of the linear plasmid pSV2 from Streptomyces violaceoruber SANK95570.</title>
        <authorList>
            <person name="Spatz K."/>
            <person name="Scholz C.J."/>
            <person name="Redenbach M."/>
        </authorList>
    </citation>
    <scope>NUCLEOTIDE SEQUENCE</scope>
    <source>
        <strain evidence="2">SANK95570</strain>
        <plasmid evidence="2">pSV2</plasmid>
    </source>
</reference>
<geneLocation type="plasmid" evidence="2">
    <name>pSV2</name>
</geneLocation>
<reference evidence="2" key="1">
    <citation type="journal article" date="2002" name="FEMS Microbiol. Lett.">
        <title>Characterization of the Streptomyces violaceoruber SANK95570 plasmids pSV1 and pSV2.</title>
        <authorList>
            <person name="Spatz K."/>
            <person name="Kohn H."/>
            <person name="Redenbach M."/>
        </authorList>
    </citation>
    <scope>NUCLEOTIDE SEQUENCE</scope>
    <source>
        <strain evidence="2">SANK95570</strain>
        <plasmid evidence="2">pSV2</plasmid>
    </source>
</reference>
<name>Q849M6_STRVN</name>
<evidence type="ECO:0000313" key="2">
    <source>
        <dbReference type="EMBL" id="AAO50098.1"/>
    </source>
</evidence>
<dbReference type="EMBL" id="AY211023">
    <property type="protein sequence ID" value="AAO50098.1"/>
    <property type="molecule type" value="Genomic_DNA"/>
</dbReference>
<dbReference type="AlphaFoldDB" id="Q849M6"/>